<evidence type="ECO:0000256" key="1">
    <source>
        <dbReference type="SAM" id="MobiDB-lite"/>
    </source>
</evidence>
<gene>
    <name evidence="2" type="ORF">FCIRC_2728</name>
</gene>
<accession>A0A8H5UIH3</accession>
<feature type="region of interest" description="Disordered" evidence="1">
    <location>
        <begin position="89"/>
        <end position="113"/>
    </location>
</feature>
<dbReference type="EMBL" id="JAAQPE010000087">
    <property type="protein sequence ID" value="KAF5686782.1"/>
    <property type="molecule type" value="Genomic_DNA"/>
</dbReference>
<name>A0A8H5UIH3_FUSCI</name>
<keyword evidence="3" id="KW-1185">Reference proteome</keyword>
<sequence>MLDEDTVLIDPLEVARGMWQLVVNPEYGNGTILEVTKGATRVVPLFNASVPTGEGVMVPGYDASKDALYSDVHQRTWSRACVFFPPLGKPGAEPSQISSQPSLRMDQIKDREQ</sequence>
<organism evidence="2 3">
    <name type="scientific">Fusarium circinatum</name>
    <name type="common">Pitch canker fungus</name>
    <name type="synonym">Gibberella circinata</name>
    <dbReference type="NCBI Taxonomy" id="48490"/>
    <lineage>
        <taxon>Eukaryota</taxon>
        <taxon>Fungi</taxon>
        <taxon>Dikarya</taxon>
        <taxon>Ascomycota</taxon>
        <taxon>Pezizomycotina</taxon>
        <taxon>Sordariomycetes</taxon>
        <taxon>Hypocreomycetidae</taxon>
        <taxon>Hypocreales</taxon>
        <taxon>Nectriaceae</taxon>
        <taxon>Fusarium</taxon>
        <taxon>Fusarium fujikuroi species complex</taxon>
    </lineage>
</organism>
<reference evidence="3" key="1">
    <citation type="journal article" date="2020" name="BMC Genomics">
        <title>Correction to: Identification and distribution of gene clusters required for synthesis of sphingolipid metabolism inhibitors in diverse species of the filamentous fungus Fusarium.</title>
        <authorList>
            <person name="Kim H.S."/>
            <person name="Lohmar J.M."/>
            <person name="Busman M."/>
            <person name="Brown D.W."/>
            <person name="Naumann T.A."/>
            <person name="Divon H.H."/>
            <person name="Lysoe E."/>
            <person name="Uhlig S."/>
            <person name="Proctor R.H."/>
        </authorList>
    </citation>
    <scope>NUCLEOTIDE SEQUENCE [LARGE SCALE GENOMIC DNA]</scope>
    <source>
        <strain evidence="3">NRRL 25331</strain>
    </source>
</reference>
<evidence type="ECO:0000313" key="3">
    <source>
        <dbReference type="Proteomes" id="UP000572754"/>
    </source>
</evidence>
<protein>
    <submittedName>
        <fullName evidence="2">15-hydroxyprostaglandin dehydrogenase</fullName>
    </submittedName>
</protein>
<reference evidence="2 3" key="2">
    <citation type="submission" date="2020-05" db="EMBL/GenBank/DDBJ databases">
        <title>Identification and distribution of gene clusters putatively required for synthesis of sphingolipid metabolism inhibitors in phylogenetically diverse species of the filamentous fungus Fusarium.</title>
        <authorList>
            <person name="Kim H.-S."/>
            <person name="Busman M."/>
            <person name="Brown D.W."/>
            <person name="Divon H."/>
            <person name="Uhlig S."/>
            <person name="Proctor R.H."/>
        </authorList>
    </citation>
    <scope>NUCLEOTIDE SEQUENCE [LARGE SCALE GENOMIC DNA]</scope>
    <source>
        <strain evidence="2 3">NRRL 25331</strain>
    </source>
</reference>
<comment type="caution">
    <text evidence="2">The sequence shown here is derived from an EMBL/GenBank/DDBJ whole genome shotgun (WGS) entry which is preliminary data.</text>
</comment>
<evidence type="ECO:0000313" key="2">
    <source>
        <dbReference type="EMBL" id="KAF5686782.1"/>
    </source>
</evidence>
<dbReference type="AlphaFoldDB" id="A0A8H5UIH3"/>
<proteinExistence type="predicted"/>
<dbReference type="Proteomes" id="UP000572754">
    <property type="component" value="Unassembled WGS sequence"/>
</dbReference>